<organism evidence="4 5">
    <name type="scientific">Scytonema millei VB511283</name>
    <dbReference type="NCBI Taxonomy" id="1245923"/>
    <lineage>
        <taxon>Bacteria</taxon>
        <taxon>Bacillati</taxon>
        <taxon>Cyanobacteriota</taxon>
        <taxon>Cyanophyceae</taxon>
        <taxon>Nostocales</taxon>
        <taxon>Scytonemataceae</taxon>
        <taxon>Scytonema</taxon>
    </lineage>
</organism>
<keyword evidence="5" id="KW-1185">Reference proteome</keyword>
<evidence type="ECO:0000256" key="2">
    <source>
        <dbReference type="ARBA" id="ARBA00023002"/>
    </source>
</evidence>
<dbReference type="NCBIfam" id="NF005559">
    <property type="entry name" value="PRK07231.1"/>
    <property type="match status" value="1"/>
</dbReference>
<dbReference type="Proteomes" id="UP000031532">
    <property type="component" value="Unassembled WGS sequence"/>
</dbReference>
<dbReference type="InterPro" id="IPR020904">
    <property type="entry name" value="Sc_DH/Rdtase_CS"/>
</dbReference>
<dbReference type="SMART" id="SM00822">
    <property type="entry name" value="PKS_KR"/>
    <property type="match status" value="1"/>
</dbReference>
<comment type="caution">
    <text evidence="4">The sequence shown here is derived from an EMBL/GenBank/DDBJ whole genome shotgun (WGS) entry which is preliminary data.</text>
</comment>
<dbReference type="PRINTS" id="PR00080">
    <property type="entry name" value="SDRFAMILY"/>
</dbReference>
<evidence type="ECO:0000256" key="1">
    <source>
        <dbReference type="ARBA" id="ARBA00006484"/>
    </source>
</evidence>
<dbReference type="EMBL" id="JTJC03000004">
    <property type="protein sequence ID" value="NHC36142.1"/>
    <property type="molecule type" value="Genomic_DNA"/>
</dbReference>
<dbReference type="FunFam" id="3.40.50.720:FF:000084">
    <property type="entry name" value="Short-chain dehydrogenase reductase"/>
    <property type="match status" value="1"/>
</dbReference>
<dbReference type="PANTHER" id="PTHR24321">
    <property type="entry name" value="DEHYDROGENASES, SHORT CHAIN"/>
    <property type="match status" value="1"/>
</dbReference>
<dbReference type="PROSITE" id="PS00061">
    <property type="entry name" value="ADH_SHORT"/>
    <property type="match status" value="1"/>
</dbReference>
<dbReference type="RefSeq" id="WP_039717157.1">
    <property type="nucleotide sequence ID" value="NZ_JTJC03000004.1"/>
</dbReference>
<keyword evidence="2" id="KW-0560">Oxidoreductase</keyword>
<dbReference type="InterPro" id="IPR002347">
    <property type="entry name" value="SDR_fam"/>
</dbReference>
<dbReference type="PRINTS" id="PR00081">
    <property type="entry name" value="GDHRDH"/>
</dbReference>
<dbReference type="NCBIfam" id="NF004818">
    <property type="entry name" value="PRK06172.1"/>
    <property type="match status" value="1"/>
</dbReference>
<accession>A0A9X5E6K3</accession>
<feature type="domain" description="Ketoreductase" evidence="3">
    <location>
        <begin position="8"/>
        <end position="179"/>
    </location>
</feature>
<name>A0A9X5E6K3_9CYAN</name>
<dbReference type="InterPro" id="IPR036291">
    <property type="entry name" value="NAD(P)-bd_dom_sf"/>
</dbReference>
<dbReference type="Pfam" id="PF13561">
    <property type="entry name" value="adh_short_C2"/>
    <property type="match status" value="1"/>
</dbReference>
<dbReference type="GO" id="GO:0016491">
    <property type="term" value="F:oxidoreductase activity"/>
    <property type="evidence" value="ECO:0007669"/>
    <property type="project" value="UniProtKB-KW"/>
</dbReference>
<dbReference type="PANTHER" id="PTHR24321:SF11">
    <property type="entry name" value="BLR0893 PROTEIN"/>
    <property type="match status" value="1"/>
</dbReference>
<comment type="similarity">
    <text evidence="1">Belongs to the short-chain dehydrogenases/reductases (SDR) family.</text>
</comment>
<evidence type="ECO:0000313" key="4">
    <source>
        <dbReference type="EMBL" id="NHC36142.1"/>
    </source>
</evidence>
<dbReference type="InterPro" id="IPR057326">
    <property type="entry name" value="KR_dom"/>
</dbReference>
<evidence type="ECO:0000313" key="5">
    <source>
        <dbReference type="Proteomes" id="UP000031532"/>
    </source>
</evidence>
<dbReference type="OrthoDB" id="9803333at2"/>
<evidence type="ECO:0000259" key="3">
    <source>
        <dbReference type="SMART" id="SM00822"/>
    </source>
</evidence>
<sequence length="250" mass="26029">MTDRLYGKVALVTGASSGIGQATALAFARAGAKVVAASRRDAEGQETVRRIQEAGGEALFIKTDVSKAAEVEALVNKTMDTYGRLDCACNSAGVISASSLLTDVSEDEWDRHINVNLKGTWLCLKYEIPAMLKQKSGAIVNLASAASIVAFAGYAAYAATKGGILALTRSAAIEYAKSGIRINVVSPGSINTDMLNSATDDIVSQLAAAHPVGRVGEPEEVAEAVVWLCSKAASFVTGHNMLIDGGYSVQ</sequence>
<dbReference type="CDD" id="cd05233">
    <property type="entry name" value="SDR_c"/>
    <property type="match status" value="1"/>
</dbReference>
<dbReference type="AlphaFoldDB" id="A0A9X5E6K3"/>
<dbReference type="SUPFAM" id="SSF51735">
    <property type="entry name" value="NAD(P)-binding Rossmann-fold domains"/>
    <property type="match status" value="1"/>
</dbReference>
<dbReference type="Gene3D" id="3.40.50.720">
    <property type="entry name" value="NAD(P)-binding Rossmann-like Domain"/>
    <property type="match status" value="1"/>
</dbReference>
<protein>
    <submittedName>
        <fullName evidence="4">SDR family oxidoreductase</fullName>
    </submittedName>
</protein>
<proteinExistence type="inferred from homology"/>
<reference evidence="4 5" key="1">
    <citation type="journal article" date="2015" name="Genome Announc.">
        <title>Draft Genome Sequence of the Terrestrial Cyanobacterium Scytonema millei VB511283, Isolated from Eastern India.</title>
        <authorList>
            <person name="Sen D."/>
            <person name="Chandrababunaidu M.M."/>
            <person name="Singh D."/>
            <person name="Sanghi N."/>
            <person name="Ghorai A."/>
            <person name="Mishra G.P."/>
            <person name="Madduluri M."/>
            <person name="Adhikary S.P."/>
            <person name="Tripathy S."/>
        </authorList>
    </citation>
    <scope>NUCLEOTIDE SEQUENCE [LARGE SCALE GENOMIC DNA]</scope>
    <source>
        <strain evidence="4 5">VB511283</strain>
    </source>
</reference>
<gene>
    <name evidence="4" type="ORF">QH73_0016065</name>
</gene>